<dbReference type="EMBL" id="JAHLQT010012455">
    <property type="protein sequence ID" value="KAG7171284.1"/>
    <property type="molecule type" value="Genomic_DNA"/>
</dbReference>
<dbReference type="Pfam" id="PF00151">
    <property type="entry name" value="Lipase"/>
    <property type="match status" value="1"/>
</dbReference>
<feature type="region of interest" description="Disordered" evidence="1">
    <location>
        <begin position="1"/>
        <end position="36"/>
    </location>
</feature>
<keyword evidence="2" id="KW-1133">Transmembrane helix</keyword>
<evidence type="ECO:0000256" key="2">
    <source>
        <dbReference type="SAM" id="Phobius"/>
    </source>
</evidence>
<organism evidence="4 5">
    <name type="scientific">Homarus americanus</name>
    <name type="common">American lobster</name>
    <dbReference type="NCBI Taxonomy" id="6706"/>
    <lineage>
        <taxon>Eukaryota</taxon>
        <taxon>Metazoa</taxon>
        <taxon>Ecdysozoa</taxon>
        <taxon>Arthropoda</taxon>
        <taxon>Crustacea</taxon>
        <taxon>Multicrustacea</taxon>
        <taxon>Malacostraca</taxon>
        <taxon>Eumalacostraca</taxon>
        <taxon>Eucarida</taxon>
        <taxon>Decapoda</taxon>
        <taxon>Pleocyemata</taxon>
        <taxon>Astacidea</taxon>
        <taxon>Nephropoidea</taxon>
        <taxon>Nephropidae</taxon>
        <taxon>Homarus</taxon>
    </lineage>
</organism>
<evidence type="ECO:0000259" key="3">
    <source>
        <dbReference type="Pfam" id="PF00151"/>
    </source>
</evidence>
<feature type="non-terminal residue" evidence="4">
    <location>
        <position position="1"/>
    </location>
</feature>
<dbReference type="Proteomes" id="UP000747542">
    <property type="component" value="Unassembled WGS sequence"/>
</dbReference>
<feature type="transmembrane region" description="Helical" evidence="2">
    <location>
        <begin position="49"/>
        <end position="69"/>
    </location>
</feature>
<dbReference type="SUPFAM" id="SSF53474">
    <property type="entry name" value="alpha/beta-Hydrolases"/>
    <property type="match status" value="1"/>
</dbReference>
<proteinExistence type="predicted"/>
<evidence type="ECO:0000313" key="5">
    <source>
        <dbReference type="Proteomes" id="UP000747542"/>
    </source>
</evidence>
<keyword evidence="2" id="KW-0812">Transmembrane</keyword>
<protein>
    <submittedName>
        <fullName evidence="4">Putative Lipase-containing protein</fullName>
    </submittedName>
</protein>
<comment type="caution">
    <text evidence="4">The sequence shown here is derived from an EMBL/GenBank/DDBJ whole genome shotgun (WGS) entry which is preliminary data.</text>
</comment>
<accession>A0A8J5KFW1</accession>
<dbReference type="InterPro" id="IPR029058">
    <property type="entry name" value="AB_hydrolase_fold"/>
</dbReference>
<dbReference type="AlphaFoldDB" id="A0A8J5KFW1"/>
<name>A0A8J5KFW1_HOMAM</name>
<gene>
    <name evidence="4" type="ORF">Hamer_G013736</name>
</gene>
<keyword evidence="2" id="KW-0472">Membrane</keyword>
<sequence>IRNVDKNHKAAINKSKQQQVDRSRVKIGEQSGSTVKSGVMRGTDVNKGWVVAVVVGIHLAVLLPLLLHYTPTGNNGVFYYYYNRPGGEKHEFWSTDEGVVDLPITNHTHLTLIIHGFSESSHRPWIRRLSDALLSVGKEERVVVVVDYWDLHTINYLQMRHNARQVASLIAHLIDTLVVHKSLQ</sequence>
<dbReference type="GO" id="GO:0016298">
    <property type="term" value="F:lipase activity"/>
    <property type="evidence" value="ECO:0007669"/>
    <property type="project" value="InterPro"/>
</dbReference>
<evidence type="ECO:0000256" key="1">
    <source>
        <dbReference type="SAM" id="MobiDB-lite"/>
    </source>
</evidence>
<keyword evidence="5" id="KW-1185">Reference proteome</keyword>
<reference evidence="4" key="1">
    <citation type="journal article" date="2021" name="Sci. Adv.">
        <title>The American lobster genome reveals insights on longevity, neural, and immune adaptations.</title>
        <authorList>
            <person name="Polinski J.M."/>
            <person name="Zimin A.V."/>
            <person name="Clark K.F."/>
            <person name="Kohn A.B."/>
            <person name="Sadowski N."/>
            <person name="Timp W."/>
            <person name="Ptitsyn A."/>
            <person name="Khanna P."/>
            <person name="Romanova D.Y."/>
            <person name="Williams P."/>
            <person name="Greenwood S.J."/>
            <person name="Moroz L.L."/>
            <person name="Walt D.R."/>
            <person name="Bodnar A.G."/>
        </authorList>
    </citation>
    <scope>NUCLEOTIDE SEQUENCE</scope>
    <source>
        <strain evidence="4">GMGI-L3</strain>
    </source>
</reference>
<feature type="domain" description="Lipase" evidence="3">
    <location>
        <begin position="104"/>
        <end position="177"/>
    </location>
</feature>
<dbReference type="InterPro" id="IPR013818">
    <property type="entry name" value="Lipase"/>
</dbReference>
<evidence type="ECO:0000313" key="4">
    <source>
        <dbReference type="EMBL" id="KAG7171284.1"/>
    </source>
</evidence>
<dbReference type="Gene3D" id="3.40.50.1820">
    <property type="entry name" value="alpha/beta hydrolase"/>
    <property type="match status" value="1"/>
</dbReference>